<sequence length="467" mass="51841">MSIIRNKDTILRYHNCKSLRASLYALDYAFKYSDPERLVSESIHVGSGVQITDLNNKVHKFDLPSKKSTLVVSIGKASEKMLVGFFDKMSDRIKKSILIVPIGYMLQKKNFELLDEVTIIQSSHPIPNVKSAWAARKVVRELQNRKGIQLIVFLISGGSSSLIVSPIKGINLVDKKIINKLLITSGANIREINIVRKHLSQIKGGKILHWIDPTTPVISLILSDVVGDHLDAIGSGLTSSDRSSFKDALSILNNYSILDSKSESIRKIKVILESGVRCEIPETLKPTEFSSRKVTNIIIGNNSKFCRLIEECFKMRGYFTNYMGSNYGISMSDFNKIASKIINTKLEPKTCIVLGGEVTNIISGRKIGIGGRNQEAICSLLQVMKDSNFLDFSVICIGTDGIDGNSTSAGAFIAPKTIELLKSKNFDVNYYLNSKNTNVLLTKLHSKIDTGYTGTNFNDVYLFVRNK</sequence>
<keyword evidence="4" id="KW-1185">Reference proteome</keyword>
<keyword evidence="3" id="KW-0808">Transferase</keyword>
<evidence type="ECO:0000259" key="1">
    <source>
        <dbReference type="Pfam" id="PF05161"/>
    </source>
</evidence>
<dbReference type="InterPro" id="IPR038614">
    <property type="entry name" value="GK_N_sf"/>
</dbReference>
<dbReference type="InterPro" id="IPR037035">
    <property type="entry name" value="GK-like_C_sf"/>
</dbReference>
<dbReference type="Gene3D" id="3.40.1480.10">
    <property type="entry name" value="MOFRL domain"/>
    <property type="match status" value="1"/>
</dbReference>
<dbReference type="Pfam" id="PF13660">
    <property type="entry name" value="DUF4147"/>
    <property type="match status" value="1"/>
</dbReference>
<feature type="domain" description="MOFRL-associated" evidence="2">
    <location>
        <begin position="27"/>
        <end position="267"/>
    </location>
</feature>
<accession>A0A557STE4</accession>
<dbReference type="SUPFAM" id="SSF82544">
    <property type="entry name" value="GckA/TtuD-like"/>
    <property type="match status" value="1"/>
</dbReference>
<organism evidence="3 4">
    <name type="scientific">Candidatus Nitrosocosmicus arcticus</name>
    <dbReference type="NCBI Taxonomy" id="2035267"/>
    <lineage>
        <taxon>Archaea</taxon>
        <taxon>Nitrososphaerota</taxon>
        <taxon>Nitrososphaeria</taxon>
        <taxon>Nitrososphaerales</taxon>
        <taxon>Nitrososphaeraceae</taxon>
        <taxon>Candidatus Nitrosocosmicus</taxon>
    </lineage>
</organism>
<dbReference type="Pfam" id="PF05161">
    <property type="entry name" value="MOFRL"/>
    <property type="match status" value="1"/>
</dbReference>
<feature type="domain" description="MOFRL" evidence="1">
    <location>
        <begin position="351"/>
        <end position="459"/>
    </location>
</feature>
<dbReference type="PANTHER" id="PTHR12227">
    <property type="entry name" value="GLYCERATE KINASE"/>
    <property type="match status" value="1"/>
</dbReference>
<evidence type="ECO:0000313" key="4">
    <source>
        <dbReference type="Proteomes" id="UP000315289"/>
    </source>
</evidence>
<dbReference type="EMBL" id="VOAH01000011">
    <property type="protein sequence ID" value="TVP39884.1"/>
    <property type="molecule type" value="Genomic_DNA"/>
</dbReference>
<dbReference type="GO" id="GO:0008887">
    <property type="term" value="F:glycerate kinase activity"/>
    <property type="evidence" value="ECO:0007669"/>
    <property type="project" value="InterPro"/>
</dbReference>
<dbReference type="InterPro" id="IPR039760">
    <property type="entry name" value="MOFRL_protein"/>
</dbReference>
<reference evidence="3 4" key="1">
    <citation type="journal article" date="2019" name="Front. Microbiol.">
        <title>Ammonia Oxidation by the Arctic Terrestrial Thaumarchaeote Candidatus Nitrosocosmicus arcticus Is Stimulated by Increasing Temperatures.</title>
        <authorList>
            <person name="Alves R.J.E."/>
            <person name="Kerou M."/>
            <person name="Zappe A."/>
            <person name="Bittner R."/>
            <person name="Abby S.S."/>
            <person name="Schmidt H.A."/>
            <person name="Pfeifer K."/>
            <person name="Schleper C."/>
        </authorList>
    </citation>
    <scope>NUCLEOTIDE SEQUENCE [LARGE SCALE GENOMIC DNA]</scope>
    <source>
        <strain evidence="3 4">Kfb</strain>
    </source>
</reference>
<proteinExistence type="predicted"/>
<dbReference type="Proteomes" id="UP000315289">
    <property type="component" value="Unassembled WGS sequence"/>
</dbReference>
<dbReference type="InterPro" id="IPR025286">
    <property type="entry name" value="MOFRL_assoc_dom"/>
</dbReference>
<name>A0A557STE4_9ARCH</name>
<dbReference type="OrthoDB" id="10741at2157"/>
<dbReference type="AlphaFoldDB" id="A0A557STE4"/>
<keyword evidence="3" id="KW-0670">Pyruvate</keyword>
<dbReference type="PANTHER" id="PTHR12227:SF0">
    <property type="entry name" value="GLYCERATE KINASE"/>
    <property type="match status" value="1"/>
</dbReference>
<dbReference type="EC" id="2.7.1.165" evidence="3"/>
<comment type="caution">
    <text evidence="3">The sequence shown here is derived from an EMBL/GenBank/DDBJ whole genome shotgun (WGS) entry which is preliminary data.</text>
</comment>
<dbReference type="GO" id="GO:0043798">
    <property type="term" value="F:glycerate 2-kinase activity"/>
    <property type="evidence" value="ECO:0007669"/>
    <property type="project" value="UniProtKB-EC"/>
</dbReference>
<dbReference type="GO" id="GO:0005737">
    <property type="term" value="C:cytoplasm"/>
    <property type="evidence" value="ECO:0007669"/>
    <property type="project" value="TreeGrafter"/>
</dbReference>
<dbReference type="RefSeq" id="WP_144732758.1">
    <property type="nucleotide sequence ID" value="NZ_ML675587.1"/>
</dbReference>
<evidence type="ECO:0000259" key="2">
    <source>
        <dbReference type="Pfam" id="PF13660"/>
    </source>
</evidence>
<evidence type="ECO:0000313" key="3">
    <source>
        <dbReference type="EMBL" id="TVP39884.1"/>
    </source>
</evidence>
<dbReference type="InterPro" id="IPR007835">
    <property type="entry name" value="MOFRL"/>
</dbReference>
<gene>
    <name evidence="3" type="ORF">NARC_110096</name>
</gene>
<protein>
    <submittedName>
        <fullName evidence="3">Putative hydroxypyruvate reductase</fullName>
        <ecNumber evidence="3">2.7.1.165</ecNumber>
    </submittedName>
</protein>
<dbReference type="Gene3D" id="3.40.50.10180">
    <property type="entry name" value="Glycerate kinase, MOFRL-like N-terminal domain"/>
    <property type="match status" value="1"/>
</dbReference>